<dbReference type="PANTHER" id="PTHR13194:SF19">
    <property type="entry name" value="NAD(P)-BINDING ROSSMANN-FOLD SUPERFAMILY PROTEIN"/>
    <property type="match status" value="1"/>
</dbReference>
<comment type="similarity">
    <text evidence="1">Belongs to the CIA30 family.</text>
</comment>
<evidence type="ECO:0000256" key="1">
    <source>
        <dbReference type="ARBA" id="ARBA00007884"/>
    </source>
</evidence>
<dbReference type="STRING" id="571298.SAMN04488026_103053"/>
<proteinExistence type="inferred from homology"/>
<dbReference type="InterPro" id="IPR013857">
    <property type="entry name" value="NADH-UbQ_OxRdtase-assoc_prot30"/>
</dbReference>
<dbReference type="InterPro" id="IPR039131">
    <property type="entry name" value="NDUFAF1"/>
</dbReference>
<dbReference type="Pfam" id="PF08547">
    <property type="entry name" value="CIA30"/>
    <property type="match status" value="1"/>
</dbReference>
<evidence type="ECO:0000313" key="3">
    <source>
        <dbReference type="EMBL" id="SDK07936.1"/>
    </source>
</evidence>
<name>A0A1G8YYR9_9RHOB</name>
<keyword evidence="4" id="KW-1185">Reference proteome</keyword>
<dbReference type="EMBL" id="FNEK01000030">
    <property type="protein sequence ID" value="SDK07936.1"/>
    <property type="molecule type" value="Genomic_DNA"/>
</dbReference>
<dbReference type="AlphaFoldDB" id="A0A1G8YYR9"/>
<dbReference type="OrthoDB" id="442188at2"/>
<protein>
    <submittedName>
        <fullName evidence="3">Complex I intermediate-associated protein 30 (CIA30)</fullName>
    </submittedName>
</protein>
<evidence type="ECO:0000313" key="4">
    <source>
        <dbReference type="Proteomes" id="UP000199382"/>
    </source>
</evidence>
<reference evidence="3 4" key="1">
    <citation type="submission" date="2016-10" db="EMBL/GenBank/DDBJ databases">
        <authorList>
            <person name="de Groot N.N."/>
        </authorList>
    </citation>
    <scope>NUCLEOTIDE SEQUENCE [LARGE SCALE GENOMIC DNA]</scope>
    <source>
        <strain evidence="3 4">DSM 25294</strain>
    </source>
</reference>
<sequence>MIRNTLIALALAVVGTAVSGETLMTRNLQPAADLSWTYVADNVMGGVSEGQSGVGEDSGQSFVRLSGDVSTQNRGGFIQVRTMIDPVEADAQGLVLKVRGNGERYFIHLRTRSTLLPWQYYQAGFETGSDWREVKLPWSAFEPSGQLLPGRVTPETIKSVGLVAFGRDHSADVSLAEIGLY</sequence>
<organism evidence="3 4">
    <name type="scientific">Aliiruegeria lutimaris</name>
    <dbReference type="NCBI Taxonomy" id="571298"/>
    <lineage>
        <taxon>Bacteria</taxon>
        <taxon>Pseudomonadati</taxon>
        <taxon>Pseudomonadota</taxon>
        <taxon>Alphaproteobacteria</taxon>
        <taxon>Rhodobacterales</taxon>
        <taxon>Roseobacteraceae</taxon>
        <taxon>Aliiruegeria</taxon>
    </lineage>
</organism>
<feature type="domain" description="NADH:ubiquinone oxidoreductase intermediate-associated protein 30" evidence="2">
    <location>
        <begin position="33"/>
        <end position="167"/>
    </location>
</feature>
<dbReference type="PANTHER" id="PTHR13194">
    <property type="entry name" value="COMPLEX I INTERMEDIATE-ASSOCIATED PROTEIN 30"/>
    <property type="match status" value="1"/>
</dbReference>
<dbReference type="Proteomes" id="UP000199382">
    <property type="component" value="Unassembled WGS sequence"/>
</dbReference>
<evidence type="ECO:0000259" key="2">
    <source>
        <dbReference type="Pfam" id="PF08547"/>
    </source>
</evidence>
<dbReference type="SUPFAM" id="SSF49785">
    <property type="entry name" value="Galactose-binding domain-like"/>
    <property type="match status" value="1"/>
</dbReference>
<dbReference type="InterPro" id="IPR008979">
    <property type="entry name" value="Galactose-bd-like_sf"/>
</dbReference>
<gene>
    <name evidence="3" type="ORF">SAMN04488026_103053</name>
</gene>
<accession>A0A1G8YYR9</accession>